<name>A0A418YRP9_9SPHN</name>
<dbReference type="RefSeq" id="WP_119746918.1">
    <property type="nucleotide sequence ID" value="NZ_QVRA01000010.1"/>
</dbReference>
<protein>
    <submittedName>
        <fullName evidence="2">DUF4065 domain-containing protein</fullName>
    </submittedName>
</protein>
<dbReference type="Pfam" id="PF13274">
    <property type="entry name" value="SocA_Panacea"/>
    <property type="match status" value="1"/>
</dbReference>
<reference evidence="2 3" key="1">
    <citation type="submission" date="2018-08" db="EMBL/GenBank/DDBJ databases">
        <title>Sphingobium sp. EO9.</title>
        <authorList>
            <person name="Park Y."/>
            <person name="Kim K.H."/>
            <person name="Jeon C.O."/>
        </authorList>
    </citation>
    <scope>NUCLEOTIDE SEQUENCE [LARGE SCALE GENOMIC DNA]</scope>
    <source>
        <strain evidence="2 3">EO9</strain>
    </source>
</reference>
<proteinExistence type="predicted"/>
<sequence>MSRENAHDPRALANKILDIRSEAGQPLTIMQLIKLIYISDGWALTLLGRPLSREVPQAWQYGPVYPTVYRAFSGIGSRPVDTRAYVKGTSVPITEEMGSDEENLMREVVASYGKLSAYALSNLTHQPNTPWSKAYDKGLYTPINDQDMRDHFESLKETRLVKNTTAA</sequence>
<feature type="domain" description="Antitoxin SocA-like Panacea" evidence="1">
    <location>
        <begin position="32"/>
        <end position="131"/>
    </location>
</feature>
<accession>A0A418YRP9</accession>
<evidence type="ECO:0000313" key="2">
    <source>
        <dbReference type="EMBL" id="RJG54341.1"/>
    </source>
</evidence>
<dbReference type="AlphaFoldDB" id="A0A418YRP9"/>
<comment type="caution">
    <text evidence="2">The sequence shown here is derived from an EMBL/GenBank/DDBJ whole genome shotgun (WGS) entry which is preliminary data.</text>
</comment>
<organism evidence="2 3">
    <name type="scientific">Sphingobium terrigena</name>
    <dbReference type="NCBI Taxonomy" id="2304063"/>
    <lineage>
        <taxon>Bacteria</taxon>
        <taxon>Pseudomonadati</taxon>
        <taxon>Pseudomonadota</taxon>
        <taxon>Alphaproteobacteria</taxon>
        <taxon>Sphingomonadales</taxon>
        <taxon>Sphingomonadaceae</taxon>
        <taxon>Sphingobium</taxon>
    </lineage>
</organism>
<dbReference type="InterPro" id="IPR025272">
    <property type="entry name" value="SocA_Panacea"/>
</dbReference>
<dbReference type="EMBL" id="QVRA01000010">
    <property type="protein sequence ID" value="RJG54341.1"/>
    <property type="molecule type" value="Genomic_DNA"/>
</dbReference>
<gene>
    <name evidence="2" type="ORF">D0Z70_12575</name>
</gene>
<keyword evidence="3" id="KW-1185">Reference proteome</keyword>
<evidence type="ECO:0000313" key="3">
    <source>
        <dbReference type="Proteomes" id="UP000283469"/>
    </source>
</evidence>
<dbReference type="Proteomes" id="UP000283469">
    <property type="component" value="Unassembled WGS sequence"/>
</dbReference>
<evidence type="ECO:0000259" key="1">
    <source>
        <dbReference type="Pfam" id="PF13274"/>
    </source>
</evidence>
<dbReference type="OrthoDB" id="9799173at2"/>